<evidence type="ECO:0000313" key="2">
    <source>
        <dbReference type="Proteomes" id="UP001375240"/>
    </source>
</evidence>
<organism evidence="1 2">
    <name type="scientific">Orbilia brochopaga</name>
    <dbReference type="NCBI Taxonomy" id="3140254"/>
    <lineage>
        <taxon>Eukaryota</taxon>
        <taxon>Fungi</taxon>
        <taxon>Dikarya</taxon>
        <taxon>Ascomycota</taxon>
        <taxon>Pezizomycotina</taxon>
        <taxon>Orbiliomycetes</taxon>
        <taxon>Orbiliales</taxon>
        <taxon>Orbiliaceae</taxon>
        <taxon>Orbilia</taxon>
    </lineage>
</organism>
<dbReference type="AlphaFoldDB" id="A0AAV9U621"/>
<sequence>MVEQVGFALRNEYSISDRQPPLPRGLDQKCIEHQHLCRHLGSKGVREIATFLVNKILDGTCGAKFDAESICNFALWNDVYSGMLRQWGYIEDRVPWSPVISVIQLAALFDSSYEVYIHTWPADDSVLEIAENLQGSVYHDALERAKKWGAGDDDKVLLARYMTWLEGYDGWRGIRDGSPWVVYDYAGGRALPDYP</sequence>
<comment type="caution">
    <text evidence="1">The sequence shown here is derived from an EMBL/GenBank/DDBJ whole genome shotgun (WGS) entry which is preliminary data.</text>
</comment>
<dbReference type="Proteomes" id="UP001375240">
    <property type="component" value="Unassembled WGS sequence"/>
</dbReference>
<protein>
    <submittedName>
        <fullName evidence="1">Uncharacterized protein</fullName>
    </submittedName>
</protein>
<gene>
    <name evidence="1" type="ORF">TWF696_002595</name>
</gene>
<name>A0AAV9U621_9PEZI</name>
<accession>A0AAV9U621</accession>
<proteinExistence type="predicted"/>
<keyword evidence="2" id="KW-1185">Reference proteome</keyword>
<evidence type="ECO:0000313" key="1">
    <source>
        <dbReference type="EMBL" id="KAK6334093.1"/>
    </source>
</evidence>
<dbReference type="EMBL" id="JAVHNQ010000013">
    <property type="protein sequence ID" value="KAK6334093.1"/>
    <property type="molecule type" value="Genomic_DNA"/>
</dbReference>
<reference evidence="1 2" key="1">
    <citation type="submission" date="2019-10" db="EMBL/GenBank/DDBJ databases">
        <authorList>
            <person name="Palmer J.M."/>
        </authorList>
    </citation>
    <scope>NUCLEOTIDE SEQUENCE [LARGE SCALE GENOMIC DNA]</scope>
    <source>
        <strain evidence="1 2">TWF696</strain>
    </source>
</reference>